<comment type="caution">
    <text evidence="2">The sequence shown here is derived from an EMBL/GenBank/DDBJ whole genome shotgun (WGS) entry which is preliminary data.</text>
</comment>
<feature type="region of interest" description="Disordered" evidence="1">
    <location>
        <begin position="302"/>
        <end position="338"/>
    </location>
</feature>
<reference evidence="2" key="2">
    <citation type="submission" date="2021-01" db="EMBL/GenBank/DDBJ databases">
        <authorList>
            <person name="Schikora-Tamarit M.A."/>
        </authorList>
    </citation>
    <scope>NUCLEOTIDE SEQUENCE</scope>
    <source>
        <strain evidence="2">NCAIM Y.01608</strain>
    </source>
</reference>
<protein>
    <submittedName>
        <fullName evidence="2">Uncharacterized protein</fullName>
    </submittedName>
</protein>
<dbReference type="Proteomes" id="UP000788993">
    <property type="component" value="Unassembled WGS sequence"/>
</dbReference>
<dbReference type="AlphaFoldDB" id="A0A9P8PSG0"/>
<feature type="compositionally biased region" description="Basic and acidic residues" evidence="1">
    <location>
        <begin position="318"/>
        <end position="334"/>
    </location>
</feature>
<evidence type="ECO:0000256" key="1">
    <source>
        <dbReference type="SAM" id="MobiDB-lite"/>
    </source>
</evidence>
<keyword evidence="3" id="KW-1185">Reference proteome</keyword>
<proteinExistence type="predicted"/>
<name>A0A9P8PSG0_9ASCO</name>
<sequence length="373" mass="40680">MTSIFSTSIDERTWSSAHSTRSSATRMLSNTGIFQLLRRSELKTTLTEEHAIAADAIIGFIVRPQGIIKRPIAIGSIIRLYTTARTKFTLMLRNVRCEMSRAARIPAVPSLRPYSCNAMPSSSSSGCTEESSTTSAASMAISVPVAIVMPKSAWMSAGASLMPSPTNATLRPCFCIWSTTRSLSSGWACAKTFISGMPTAWATARAVCTLSPVTMATAKPRSISAETVPEASDLTVSASSTMLTIVLYGMNYAPDQFLVHVTDKVVVRHAHLACRDGACLVEYDTVDAARFFQYVSTLDQNSVRGPNAGTNHHRRRRGQSERTRTGHNDDRYCDLQDSGENNVPGVAVDEIRRHFVGRQAEYVDAPENKGEQR</sequence>
<dbReference type="EMBL" id="JAEUBD010000146">
    <property type="protein sequence ID" value="KAH3676767.1"/>
    <property type="molecule type" value="Genomic_DNA"/>
</dbReference>
<evidence type="ECO:0000313" key="2">
    <source>
        <dbReference type="EMBL" id="KAH3676767.1"/>
    </source>
</evidence>
<dbReference type="AntiFam" id="ANF00076">
    <property type="entry name" value="Shadow ORF (opposite copA)"/>
</dbReference>
<accession>A0A9P8PSG0</accession>
<evidence type="ECO:0000313" key="3">
    <source>
        <dbReference type="Proteomes" id="UP000788993"/>
    </source>
</evidence>
<reference evidence="2" key="1">
    <citation type="journal article" date="2021" name="Open Biol.">
        <title>Shared evolutionary footprints suggest mitochondrial oxidative damage underlies multiple complex I losses in fungi.</title>
        <authorList>
            <person name="Schikora-Tamarit M.A."/>
            <person name="Marcet-Houben M."/>
            <person name="Nosek J."/>
            <person name="Gabaldon T."/>
        </authorList>
    </citation>
    <scope>NUCLEOTIDE SEQUENCE</scope>
    <source>
        <strain evidence="2">NCAIM Y.01608</strain>
    </source>
</reference>
<organism evidence="2 3">
    <name type="scientific">Ogataea polymorpha</name>
    <dbReference type="NCBI Taxonomy" id="460523"/>
    <lineage>
        <taxon>Eukaryota</taxon>
        <taxon>Fungi</taxon>
        <taxon>Dikarya</taxon>
        <taxon>Ascomycota</taxon>
        <taxon>Saccharomycotina</taxon>
        <taxon>Pichiomycetes</taxon>
        <taxon>Pichiales</taxon>
        <taxon>Pichiaceae</taxon>
        <taxon>Ogataea</taxon>
    </lineage>
</organism>
<gene>
    <name evidence="2" type="ORF">OGATHE_001257</name>
</gene>